<dbReference type="CDD" id="cd00090">
    <property type="entry name" value="HTH_ARSR"/>
    <property type="match status" value="1"/>
</dbReference>
<dbReference type="InterPro" id="IPR036388">
    <property type="entry name" value="WH-like_DNA-bd_sf"/>
</dbReference>
<dbReference type="PANTHER" id="PTHR43132">
    <property type="entry name" value="ARSENICAL RESISTANCE OPERON REPRESSOR ARSR-RELATED"/>
    <property type="match status" value="1"/>
</dbReference>
<feature type="domain" description="HTH arsR-type" evidence="4">
    <location>
        <begin position="1"/>
        <end position="95"/>
    </location>
</feature>
<dbReference type="GO" id="GO:0003700">
    <property type="term" value="F:DNA-binding transcription factor activity"/>
    <property type="evidence" value="ECO:0007669"/>
    <property type="project" value="InterPro"/>
</dbReference>
<dbReference type="GO" id="GO:0003677">
    <property type="term" value="F:DNA binding"/>
    <property type="evidence" value="ECO:0007669"/>
    <property type="project" value="UniProtKB-KW"/>
</dbReference>
<evidence type="ECO:0000313" key="7">
    <source>
        <dbReference type="EMBL" id="NNI79451.1"/>
    </source>
</evidence>
<dbReference type="PANTHER" id="PTHR43132:SF9">
    <property type="entry name" value="ARSR FAMILY TRANSCRIPTIONAL REGULATORY PROTEIN"/>
    <property type="match status" value="1"/>
</dbReference>
<dbReference type="EMBL" id="JANIEN010000007">
    <property type="protein sequence ID" value="MDT3452516.1"/>
    <property type="molecule type" value="Genomic_DNA"/>
</dbReference>
<organism evidence="7 8">
    <name type="scientific">Pasteurella multocida</name>
    <dbReference type="NCBI Taxonomy" id="747"/>
    <lineage>
        <taxon>Bacteria</taxon>
        <taxon>Pseudomonadati</taxon>
        <taxon>Pseudomonadota</taxon>
        <taxon>Gammaproteobacteria</taxon>
        <taxon>Pasteurellales</taxon>
        <taxon>Pasteurellaceae</taxon>
        <taxon>Pasteurella</taxon>
    </lineage>
</organism>
<dbReference type="EMBL" id="PPVL01000007">
    <property type="protein sequence ID" value="NNI79451.1"/>
    <property type="molecule type" value="Genomic_DNA"/>
</dbReference>
<dbReference type="InterPro" id="IPR001845">
    <property type="entry name" value="HTH_ArsR_DNA-bd_dom"/>
</dbReference>
<dbReference type="InterPro" id="IPR051011">
    <property type="entry name" value="Metal_resp_trans_reg"/>
</dbReference>
<dbReference type="SMART" id="SM00418">
    <property type="entry name" value="HTH_ARSR"/>
    <property type="match status" value="1"/>
</dbReference>
<accession>A0A1E3XJZ8</accession>
<keyword evidence="3" id="KW-0804">Transcription</keyword>
<dbReference type="RefSeq" id="WP_005718041.1">
    <property type="nucleotide sequence ID" value="NZ_AP025519.1"/>
</dbReference>
<dbReference type="InterPro" id="IPR011991">
    <property type="entry name" value="ArsR-like_HTH"/>
</dbReference>
<dbReference type="NCBIfam" id="NF033788">
    <property type="entry name" value="HTH_metalloreg"/>
    <property type="match status" value="1"/>
</dbReference>
<dbReference type="Pfam" id="PF01022">
    <property type="entry name" value="HTH_5"/>
    <property type="match status" value="1"/>
</dbReference>
<gene>
    <name evidence="7" type="ORF">C2800_08475</name>
    <name evidence="5" type="ORF">NM948_08720</name>
    <name evidence="6" type="ORF">NQF69_06985</name>
</gene>
<dbReference type="Proteomes" id="UP001182304">
    <property type="component" value="Unassembled WGS sequence"/>
</dbReference>
<dbReference type="Proteomes" id="UP000540079">
    <property type="component" value="Unassembled WGS sequence"/>
</dbReference>
<dbReference type="InterPro" id="IPR036390">
    <property type="entry name" value="WH_DNA-bd_sf"/>
</dbReference>
<reference evidence="7 8" key="1">
    <citation type="journal article" date="2018" name="Front. Microbiol.">
        <title>Genetic and Phylogenetic Characteristics of Pasteurella multocida Isolates From Different Host Species.</title>
        <authorList>
            <person name="Peng Z."/>
            <person name="Liang W."/>
            <person name="Wang F."/>
            <person name="Xu Z."/>
            <person name="Xie Z."/>
            <person name="Lian Z."/>
            <person name="Hua L."/>
            <person name="Zhou R."/>
            <person name="Chen H."/>
            <person name="Wu B."/>
        </authorList>
    </citation>
    <scope>NUCLEOTIDE SEQUENCE [LARGE SCALE GENOMIC DNA]</scope>
    <source>
        <strain evidence="7 8">HNA06</strain>
    </source>
</reference>
<dbReference type="SUPFAM" id="SSF46785">
    <property type="entry name" value="Winged helix' DNA-binding domain"/>
    <property type="match status" value="1"/>
</dbReference>
<evidence type="ECO:0000256" key="2">
    <source>
        <dbReference type="ARBA" id="ARBA00023125"/>
    </source>
</evidence>
<keyword evidence="1" id="KW-0805">Transcription regulation</keyword>
<dbReference type="PROSITE" id="PS50987">
    <property type="entry name" value="HTH_ARSR_2"/>
    <property type="match status" value="1"/>
</dbReference>
<proteinExistence type="predicted"/>
<reference evidence="6" key="3">
    <citation type="submission" date="2022-07" db="EMBL/GenBank/DDBJ databases">
        <title>Sequence of Pasteurella multocoda 17BRD-035.</title>
        <authorList>
            <person name="Roy Chowdhury P."/>
            <person name="Alhamami T."/>
            <person name="Trott D.J."/>
            <person name="Djordvevic S.P."/>
        </authorList>
    </citation>
    <scope>NUCLEOTIDE SEQUENCE</scope>
    <source>
        <strain evidence="6">17BRD-035</strain>
    </source>
</reference>
<comment type="caution">
    <text evidence="7">The sequence shown here is derived from an EMBL/GenBank/DDBJ whole genome shotgun (WGS) entry which is preliminary data.</text>
</comment>
<dbReference type="Gene3D" id="1.10.10.10">
    <property type="entry name" value="Winged helix-like DNA-binding domain superfamily/Winged helix DNA-binding domain"/>
    <property type="match status" value="1"/>
</dbReference>
<evidence type="ECO:0000313" key="8">
    <source>
        <dbReference type="Proteomes" id="UP000540079"/>
    </source>
</evidence>
<keyword evidence="2" id="KW-0238">DNA-binding</keyword>
<evidence type="ECO:0000313" key="5">
    <source>
        <dbReference type="EMBL" id="MDA5623617.1"/>
    </source>
</evidence>
<dbReference type="Proteomes" id="UP001145481">
    <property type="component" value="Unassembled WGS sequence"/>
</dbReference>
<protein>
    <submittedName>
        <fullName evidence="7">ArsR family transcriptional regulator</fullName>
    </submittedName>
    <submittedName>
        <fullName evidence="5">Metalloregulator ArsR/SmtB family transcription factor</fullName>
    </submittedName>
</protein>
<evidence type="ECO:0000256" key="3">
    <source>
        <dbReference type="ARBA" id="ARBA00023163"/>
    </source>
</evidence>
<dbReference type="EMBL" id="JANJHC010000019">
    <property type="protein sequence ID" value="MDA5623617.1"/>
    <property type="molecule type" value="Genomic_DNA"/>
</dbReference>
<name>A0A1E3XJZ8_PASMD</name>
<evidence type="ECO:0000259" key="4">
    <source>
        <dbReference type="PROSITE" id="PS50987"/>
    </source>
</evidence>
<dbReference type="KEGG" id="pmul:DR93_322"/>
<dbReference type="AlphaFoldDB" id="A0A1E3XJZ8"/>
<evidence type="ECO:0000256" key="1">
    <source>
        <dbReference type="ARBA" id="ARBA00023015"/>
    </source>
</evidence>
<reference evidence="5" key="2">
    <citation type="submission" date="2022-07" db="EMBL/GenBank/DDBJ databases">
        <title>Genome-based characterization of novel serogroup A variants of Pasteurella multocida.</title>
        <authorList>
            <person name="Prajapati A."/>
            <person name="Yogisharadhya R."/>
            <person name="Mohanty N."/>
            <person name="Chanda M."/>
            <person name="Mendem S.K."/>
            <person name="Siddaramappa S."/>
            <person name="Shivachandra S.B."/>
        </authorList>
    </citation>
    <scope>NUCLEOTIDE SEQUENCE</scope>
    <source>
        <strain evidence="5">NIVEDIPm19</strain>
    </source>
</reference>
<evidence type="ECO:0000313" key="6">
    <source>
        <dbReference type="EMBL" id="MDT3452516.1"/>
    </source>
</evidence>
<sequence length="95" mass="11246">MEEIFSKCDEATKFLKSFSNQNRLIILCCILDQKRNVTEITQLTGLPQASVSNQLALLRENKLIDCEKRHRERLYYIADPRVLEIMQLLHKFFCQ</sequence>